<feature type="compositionally biased region" description="Acidic residues" evidence="1">
    <location>
        <begin position="231"/>
        <end position="246"/>
    </location>
</feature>
<proteinExistence type="predicted"/>
<dbReference type="Proteomes" id="UP001139516">
    <property type="component" value="Unassembled WGS sequence"/>
</dbReference>
<dbReference type="CDD" id="cd01029">
    <property type="entry name" value="TOPRIM_primases"/>
    <property type="match status" value="1"/>
</dbReference>
<feature type="region of interest" description="Disordered" evidence="1">
    <location>
        <begin position="228"/>
        <end position="255"/>
    </location>
</feature>
<feature type="region of interest" description="Disordered" evidence="1">
    <location>
        <begin position="1"/>
        <end position="33"/>
    </location>
</feature>
<comment type="caution">
    <text evidence="3">The sequence shown here is derived from an EMBL/GenBank/DDBJ whole genome shotgun (WGS) entry which is preliminary data.</text>
</comment>
<evidence type="ECO:0000313" key="3">
    <source>
        <dbReference type="EMBL" id="MCK8787741.1"/>
    </source>
</evidence>
<sequence length="904" mass="95585">MPDPRFAPLGEPGPAGPASAPPPPERPADAWAPILPAPLPLPKALRHRDHGVPSTVWRYLAADGALLFAVARFDTPAGKQVLPYCGGAGGWRWRAAPVPRPLYGLDRLAARLDAPVLVVEGEKTADAAAALFPDHAVLTWPGGCKAVLRADWTPLADRVVVIWPDHDEPGRKAAAAIAQAAGLAGAERVAVVTVPAEWPDGWDLADPPPAGTTVETLHTLVMAAVPVGGDDAADDADPDAEPDADPAADPHSPEQMQAEVARLAGLSGLDYQATRKAAAQALGIGVGALDKAVRVEQARRRAAAAEADRSRPPPGPGEVRWPFGFLMRDDGLHADTGGDDGLVWLAAPFEVLGEARDAAGEGWSLWLRWRDRDGRPHTWPMPHRLLMVGPGELEAALVERGLRVSPDLAARQLLRRALGEVQSGSRVMLVTRAGWHGGVGEATAYVLPDGTVIGEAAEALALRNTAEDAARRVATAGTLTAWQEQVAALAVGNPVATFCLAAAFVGPLLEIAGEDGGGVHLFGPSKRGKTVALKMASSVWGPPDKAGALRDWRATSNALEAACEEAADGLLTLDEIQQAEARGVEDSIYVMGNGGGKGRLRADTTARKRRTWRTFFLSNGEIDVATVAQKAGRRVPPGAEVRLPSVPLPADLWPDLHGRPDFQALCADLATAAIRQHGTAGRAFLAQLTRIRAEEADTLPTIITERRAAFLGAHVPAGADPQVREVARRMALVAAAGEIAAKLGVLPWPSEVATAAAATVLGLWRGRRGGDGSGEEAAHLAKVRLFLVQHGASRLQLLWLNQTTKELEEVLDPARPVVNRAGWRRRQPDGSDLYLIHPETWRAEVCEGLDATEVARTLLAAGHLEPGEGNRLGRKVAIPGFGKIRVYAVKATLMTPPEPEEKAA</sequence>
<dbReference type="RefSeq" id="WP_248669790.1">
    <property type="nucleotide sequence ID" value="NZ_JALPRX010000142.1"/>
</dbReference>
<feature type="domain" description="DUF927" evidence="2">
    <location>
        <begin position="336"/>
        <end position="610"/>
    </location>
</feature>
<dbReference type="Pfam" id="PF06048">
    <property type="entry name" value="DUF927"/>
    <property type="match status" value="1"/>
</dbReference>
<gene>
    <name evidence="3" type="ORF">M0638_25600</name>
</gene>
<evidence type="ECO:0000256" key="1">
    <source>
        <dbReference type="SAM" id="MobiDB-lite"/>
    </source>
</evidence>
<dbReference type="InterPro" id="IPR034154">
    <property type="entry name" value="TOPRIM_DnaG/twinkle"/>
</dbReference>
<organism evidence="3 4">
    <name type="scientific">Roseomonas acroporae</name>
    <dbReference type="NCBI Taxonomy" id="2937791"/>
    <lineage>
        <taxon>Bacteria</taxon>
        <taxon>Pseudomonadati</taxon>
        <taxon>Pseudomonadota</taxon>
        <taxon>Alphaproteobacteria</taxon>
        <taxon>Acetobacterales</taxon>
        <taxon>Roseomonadaceae</taxon>
        <taxon>Roseomonas</taxon>
    </lineage>
</organism>
<accession>A0A9X1YKN0</accession>
<dbReference type="Gene3D" id="3.40.1360.10">
    <property type="match status" value="1"/>
</dbReference>
<dbReference type="AlphaFoldDB" id="A0A9X1YKN0"/>
<dbReference type="EMBL" id="JALPRX010000142">
    <property type="protein sequence ID" value="MCK8787741.1"/>
    <property type="molecule type" value="Genomic_DNA"/>
</dbReference>
<feature type="compositionally biased region" description="Low complexity" evidence="1">
    <location>
        <begin position="7"/>
        <end position="18"/>
    </location>
</feature>
<keyword evidence="4" id="KW-1185">Reference proteome</keyword>
<evidence type="ECO:0000313" key="4">
    <source>
        <dbReference type="Proteomes" id="UP001139516"/>
    </source>
</evidence>
<reference evidence="3" key="1">
    <citation type="submission" date="2022-04" db="EMBL/GenBank/DDBJ databases">
        <title>Roseomonas acroporae sp. nov., isolated from coral Acropora digitifera.</title>
        <authorList>
            <person name="Sun H."/>
        </authorList>
    </citation>
    <scope>NUCLEOTIDE SEQUENCE</scope>
    <source>
        <strain evidence="3">NAR14</strain>
    </source>
</reference>
<dbReference type="InterPro" id="IPR009270">
    <property type="entry name" value="DUF927"/>
</dbReference>
<name>A0A9X1YKN0_9PROT</name>
<evidence type="ECO:0000259" key="2">
    <source>
        <dbReference type="Pfam" id="PF06048"/>
    </source>
</evidence>
<protein>
    <submittedName>
        <fullName evidence="3">DUF927 domain-containing protein</fullName>
    </submittedName>
</protein>